<comment type="caution">
    <text evidence="1">The sequence shown here is derived from an EMBL/GenBank/DDBJ whole genome shotgun (WGS) entry which is preliminary data.</text>
</comment>
<dbReference type="InterPro" id="IPR052958">
    <property type="entry name" value="IFN-induced_PKR_regulator"/>
</dbReference>
<dbReference type="EMBL" id="CARXXK010000002">
    <property type="protein sequence ID" value="CAI6352672.1"/>
    <property type="molecule type" value="Genomic_DNA"/>
</dbReference>
<organism evidence="1 2">
    <name type="scientific">Macrosiphum euphorbiae</name>
    <name type="common">potato aphid</name>
    <dbReference type="NCBI Taxonomy" id="13131"/>
    <lineage>
        <taxon>Eukaryota</taxon>
        <taxon>Metazoa</taxon>
        <taxon>Ecdysozoa</taxon>
        <taxon>Arthropoda</taxon>
        <taxon>Hexapoda</taxon>
        <taxon>Insecta</taxon>
        <taxon>Pterygota</taxon>
        <taxon>Neoptera</taxon>
        <taxon>Paraneoptera</taxon>
        <taxon>Hemiptera</taxon>
        <taxon>Sternorrhyncha</taxon>
        <taxon>Aphidomorpha</taxon>
        <taxon>Aphidoidea</taxon>
        <taxon>Aphididae</taxon>
        <taxon>Macrosiphini</taxon>
        <taxon>Macrosiphum</taxon>
    </lineage>
</organism>
<sequence length="183" mass="21681">MCETRWVDRHESMLRFKDLYEVIAYALHNLENNHNTETSQLAFQLSKTHRSSQFIIALYIIEKLFAFTFPLCNALQKLIPNLLNKFKPSYNDFEKCIDFYKDVLPSYNTFESELKVWTEKWKKVLQNEVPKSSIDTFNKVSVDFFPNIRFALMSIHCSISIDTEEVINNFAMLPRKLDFFALI</sequence>
<gene>
    <name evidence="1" type="ORF">MEUPH1_LOCUS8883</name>
</gene>
<dbReference type="PANTHER" id="PTHR46289">
    <property type="entry name" value="52 KDA REPRESSOR OF THE INHIBITOR OF THE PROTEIN KINASE-LIKE PROTEIN-RELATED"/>
    <property type="match status" value="1"/>
</dbReference>
<proteinExistence type="predicted"/>
<keyword evidence="2" id="KW-1185">Reference proteome</keyword>
<accession>A0AAV0WA38</accession>
<evidence type="ECO:0000313" key="1">
    <source>
        <dbReference type="EMBL" id="CAI6352672.1"/>
    </source>
</evidence>
<name>A0AAV0WA38_9HEMI</name>
<protein>
    <submittedName>
        <fullName evidence="1">Uncharacterized protein</fullName>
    </submittedName>
</protein>
<reference evidence="1 2" key="1">
    <citation type="submission" date="2023-01" db="EMBL/GenBank/DDBJ databases">
        <authorList>
            <person name="Whitehead M."/>
        </authorList>
    </citation>
    <scope>NUCLEOTIDE SEQUENCE [LARGE SCALE GENOMIC DNA]</scope>
</reference>
<evidence type="ECO:0000313" key="2">
    <source>
        <dbReference type="Proteomes" id="UP001160148"/>
    </source>
</evidence>
<dbReference type="PANTHER" id="PTHR46289:SF14">
    <property type="entry name" value="DUF4371 DOMAIN-CONTAINING PROTEIN"/>
    <property type="match status" value="1"/>
</dbReference>
<dbReference type="AlphaFoldDB" id="A0AAV0WA38"/>
<dbReference type="Proteomes" id="UP001160148">
    <property type="component" value="Unassembled WGS sequence"/>
</dbReference>